<gene>
    <name evidence="2" type="ORF">MGWOODY_Tha298</name>
</gene>
<dbReference type="GO" id="GO:0005829">
    <property type="term" value="C:cytosol"/>
    <property type="evidence" value="ECO:0007669"/>
    <property type="project" value="TreeGrafter"/>
</dbReference>
<sequence>MSSAAEIIEQMNAKFNPAAAAGLDLIFQFNIEDADTYHLIVKDGTCAVAQGESDDANVTLIMNSETFKGIASGETDGMMAFMSGQLRVEGDMMLATKLGELFPA</sequence>
<dbReference type="PANTHER" id="PTHR10094">
    <property type="entry name" value="STEROL CARRIER PROTEIN 2 SCP-2 FAMILY PROTEIN"/>
    <property type="match status" value="1"/>
</dbReference>
<name>A0A160TB77_9ZZZZ</name>
<evidence type="ECO:0000313" key="2">
    <source>
        <dbReference type="EMBL" id="CUS40144.1"/>
    </source>
</evidence>
<dbReference type="AlphaFoldDB" id="A0A160TB77"/>
<proteinExistence type="predicted"/>
<evidence type="ECO:0000259" key="1">
    <source>
        <dbReference type="Pfam" id="PF02036"/>
    </source>
</evidence>
<dbReference type="SUPFAM" id="SSF55718">
    <property type="entry name" value="SCP-like"/>
    <property type="match status" value="1"/>
</dbReference>
<dbReference type="Pfam" id="PF02036">
    <property type="entry name" value="SCP2"/>
    <property type="match status" value="1"/>
</dbReference>
<dbReference type="InterPro" id="IPR003033">
    <property type="entry name" value="SCP2_sterol-bd_dom"/>
</dbReference>
<reference evidence="2" key="1">
    <citation type="submission" date="2015-10" db="EMBL/GenBank/DDBJ databases">
        <authorList>
            <person name="Gilbert D.G."/>
        </authorList>
    </citation>
    <scope>NUCLEOTIDE SEQUENCE</scope>
</reference>
<accession>A0A160TB77</accession>
<feature type="domain" description="SCP2" evidence="1">
    <location>
        <begin position="14"/>
        <end position="102"/>
    </location>
</feature>
<organism evidence="2">
    <name type="scientific">hydrothermal vent metagenome</name>
    <dbReference type="NCBI Taxonomy" id="652676"/>
    <lineage>
        <taxon>unclassified sequences</taxon>
        <taxon>metagenomes</taxon>
        <taxon>ecological metagenomes</taxon>
    </lineage>
</organism>
<dbReference type="PANTHER" id="PTHR10094:SF25">
    <property type="entry name" value="SCP2 STEROL-BINDING DOMAIN-CONTAINING PROTEIN 1"/>
    <property type="match status" value="1"/>
</dbReference>
<protein>
    <submittedName>
        <fullName evidence="2">SCP-2 sterol transfer family protein</fullName>
    </submittedName>
</protein>
<dbReference type="InterPro" id="IPR036527">
    <property type="entry name" value="SCP2_sterol-bd_dom_sf"/>
</dbReference>
<dbReference type="EMBL" id="CZQC01000004">
    <property type="protein sequence ID" value="CUS40144.1"/>
    <property type="molecule type" value="Genomic_DNA"/>
</dbReference>
<dbReference type="Gene3D" id="3.30.1050.10">
    <property type="entry name" value="SCP2 sterol-binding domain"/>
    <property type="match status" value="1"/>
</dbReference>